<evidence type="ECO:0000313" key="1">
    <source>
        <dbReference type="EMBL" id="TDT72453.1"/>
    </source>
</evidence>
<accession>A0AA46E177</accession>
<protein>
    <submittedName>
        <fullName evidence="1">Uncharacterized protein</fullName>
    </submittedName>
</protein>
<dbReference type="Proteomes" id="UP000294678">
    <property type="component" value="Unassembled WGS sequence"/>
</dbReference>
<dbReference type="RefSeq" id="WP_134112109.1">
    <property type="nucleotide sequence ID" value="NZ_SOBG01000001.1"/>
</dbReference>
<proteinExistence type="predicted"/>
<comment type="caution">
    <text evidence="1">The sequence shown here is derived from an EMBL/GenBank/DDBJ whole genome shotgun (WGS) entry which is preliminary data.</text>
</comment>
<sequence>MFYFLNEYGIKLNELGFDTSDKTVGEINKSLDLGDIEVDEIQNKIVAKSENIETKDGNKVVIQTKTKSEVKLNNTIIKTKLKKVTKTIIEDNNLGEVQEDKIIIIVKSTDTVKQKIVLEFSSESESEDVPELEFKTIKIVKEEKITINGETKVKITTKTKTIVTFDAKEVGKDIETVNDKLKDDYNDGILDTSNILTWNITADDFNVLNPKSLSEVYDSIRNIENKSNSNAINYLFKAILSTEELETTIRDEILDGLNNTTLVNQLKNDTDYKTFKYALDFYKPSTFYNLQSKNVLNKLDNIVDLIENSYLVGETVVLDSKI</sequence>
<keyword evidence="2" id="KW-1185">Reference proteome</keyword>
<name>A0AA46E177_9FUSO</name>
<reference evidence="1 2" key="1">
    <citation type="submission" date="2019-03" db="EMBL/GenBank/DDBJ databases">
        <title>Genomic Encyclopedia of Type Strains, Phase IV (KMG-IV): sequencing the most valuable type-strain genomes for metagenomic binning, comparative biology and taxonomic classification.</title>
        <authorList>
            <person name="Goeker M."/>
        </authorList>
    </citation>
    <scope>NUCLEOTIDE SEQUENCE [LARGE SCALE GENOMIC DNA]</scope>
    <source>
        <strain evidence="1 2">DSM 100055</strain>
    </source>
</reference>
<gene>
    <name evidence="1" type="ORF">EV215_0259</name>
</gene>
<evidence type="ECO:0000313" key="2">
    <source>
        <dbReference type="Proteomes" id="UP000294678"/>
    </source>
</evidence>
<organism evidence="1 2">
    <name type="scientific">Hypnocyclicus thermotrophus</name>
    <dbReference type="NCBI Taxonomy" id="1627895"/>
    <lineage>
        <taxon>Bacteria</taxon>
        <taxon>Fusobacteriati</taxon>
        <taxon>Fusobacteriota</taxon>
        <taxon>Fusobacteriia</taxon>
        <taxon>Fusobacteriales</taxon>
        <taxon>Fusobacteriaceae</taxon>
        <taxon>Hypnocyclicus</taxon>
    </lineage>
</organism>
<dbReference type="EMBL" id="SOBG01000001">
    <property type="protein sequence ID" value="TDT72453.1"/>
    <property type="molecule type" value="Genomic_DNA"/>
</dbReference>
<dbReference type="AlphaFoldDB" id="A0AA46E177"/>